<dbReference type="EMBL" id="BARU01010129">
    <property type="protein sequence ID" value="GAH45262.1"/>
    <property type="molecule type" value="Genomic_DNA"/>
</dbReference>
<name>X1FJX0_9ZZZZ</name>
<feature type="compositionally biased region" description="Low complexity" evidence="1">
    <location>
        <begin position="1"/>
        <end position="69"/>
    </location>
</feature>
<gene>
    <name evidence="2" type="ORF">S03H2_19397</name>
</gene>
<sequence>MISNSNNNSNSNNTNSNTNSNNTGNNNTGNNNTNNNNTGNNNTGNNNTGDDNTGNNGNNSTGNNTSNNNFVDKQKEDEDEDENEDEDEDFIDSDEEFEPQTFEEAFEEAFEEEEEILEILEKDSNNSPVIDFTSKIQISQNHHSNFYKKVFDEGYSINKKSGLINEMCKNPDIYYPEDVEEISYADVANYFREPILCLKKDGTLIKTGGDQSKGEVYCKANNYCWTFRNFQIVLREFKDFKF</sequence>
<evidence type="ECO:0000256" key="1">
    <source>
        <dbReference type="SAM" id="MobiDB-lite"/>
    </source>
</evidence>
<comment type="caution">
    <text evidence="2">The sequence shown here is derived from an EMBL/GenBank/DDBJ whole genome shotgun (WGS) entry which is preliminary data.</text>
</comment>
<dbReference type="AlphaFoldDB" id="X1FJX0"/>
<feature type="compositionally biased region" description="Acidic residues" evidence="1">
    <location>
        <begin position="77"/>
        <end position="96"/>
    </location>
</feature>
<feature type="region of interest" description="Disordered" evidence="1">
    <location>
        <begin position="1"/>
        <end position="96"/>
    </location>
</feature>
<protein>
    <submittedName>
        <fullName evidence="2">Uncharacterized protein</fullName>
    </submittedName>
</protein>
<proteinExistence type="predicted"/>
<evidence type="ECO:0000313" key="2">
    <source>
        <dbReference type="EMBL" id="GAH45262.1"/>
    </source>
</evidence>
<accession>X1FJX0</accession>
<organism evidence="2">
    <name type="scientific">marine sediment metagenome</name>
    <dbReference type="NCBI Taxonomy" id="412755"/>
    <lineage>
        <taxon>unclassified sequences</taxon>
        <taxon>metagenomes</taxon>
        <taxon>ecological metagenomes</taxon>
    </lineage>
</organism>
<feature type="non-terminal residue" evidence="2">
    <location>
        <position position="242"/>
    </location>
</feature>
<reference evidence="2" key="1">
    <citation type="journal article" date="2014" name="Front. Microbiol.">
        <title>High frequency of phylogenetically diverse reductive dehalogenase-homologous genes in deep subseafloor sedimentary metagenomes.</title>
        <authorList>
            <person name="Kawai M."/>
            <person name="Futagami T."/>
            <person name="Toyoda A."/>
            <person name="Takaki Y."/>
            <person name="Nishi S."/>
            <person name="Hori S."/>
            <person name="Arai W."/>
            <person name="Tsubouchi T."/>
            <person name="Morono Y."/>
            <person name="Uchiyama I."/>
            <person name="Ito T."/>
            <person name="Fujiyama A."/>
            <person name="Inagaki F."/>
            <person name="Takami H."/>
        </authorList>
    </citation>
    <scope>NUCLEOTIDE SEQUENCE</scope>
    <source>
        <strain evidence="2">Expedition CK06-06</strain>
    </source>
</reference>